<evidence type="ECO:0000256" key="5">
    <source>
        <dbReference type="PROSITE-ProRule" id="PRU00221"/>
    </source>
</evidence>
<reference evidence="7 8" key="1">
    <citation type="submission" date="2016-07" db="EMBL/GenBank/DDBJ databases">
        <title>Pervasive Adenine N6-methylation of Active Genes in Fungi.</title>
        <authorList>
            <consortium name="DOE Joint Genome Institute"/>
            <person name="Mondo S.J."/>
            <person name="Dannebaum R.O."/>
            <person name="Kuo R.C."/>
            <person name="Labutti K."/>
            <person name="Haridas S."/>
            <person name="Kuo A."/>
            <person name="Salamov A."/>
            <person name="Ahrendt S.R."/>
            <person name="Lipzen A."/>
            <person name="Sullivan W."/>
            <person name="Andreopoulos W.B."/>
            <person name="Clum A."/>
            <person name="Lindquist E."/>
            <person name="Daum C."/>
            <person name="Ramamoorthy G.K."/>
            <person name="Gryganskyi A."/>
            <person name="Culley D."/>
            <person name="Magnuson J.K."/>
            <person name="James T.Y."/>
            <person name="O'Malley M.A."/>
            <person name="Stajich J.E."/>
            <person name="Spatafora J.W."/>
            <person name="Visel A."/>
            <person name="Grigoriev I.V."/>
        </authorList>
    </citation>
    <scope>NUCLEOTIDE SEQUENCE [LARGE SCALE GENOMIC DNA]</scope>
    <source>
        <strain evidence="7 8">NRRL 3116</strain>
    </source>
</reference>
<dbReference type="OrthoDB" id="189968at2759"/>
<accession>A0A1Y2G6Q5</accession>
<feature type="repeat" description="WD" evidence="5">
    <location>
        <begin position="296"/>
        <end position="338"/>
    </location>
</feature>
<evidence type="ECO:0000256" key="1">
    <source>
        <dbReference type="ARBA" id="ARBA00004123"/>
    </source>
</evidence>
<dbReference type="AlphaFoldDB" id="A0A1Y2G6Q5"/>
<feature type="compositionally biased region" description="Basic and acidic residues" evidence="6">
    <location>
        <begin position="596"/>
        <end position="605"/>
    </location>
</feature>
<feature type="repeat" description="WD" evidence="5">
    <location>
        <begin position="253"/>
        <end position="294"/>
    </location>
</feature>
<feature type="repeat" description="WD" evidence="5">
    <location>
        <begin position="339"/>
        <end position="372"/>
    </location>
</feature>
<name>A0A1Y2G6Q5_9FUNG</name>
<dbReference type="STRING" id="64571.A0A1Y2G6Q5"/>
<dbReference type="CDD" id="cd00200">
    <property type="entry name" value="WD40"/>
    <property type="match status" value="1"/>
</dbReference>
<dbReference type="PANTHER" id="PTHR19865">
    <property type="entry name" value="U3 SMALL NUCLEOLAR RNA INTERACTING PROTEIN 2"/>
    <property type="match status" value="1"/>
</dbReference>
<dbReference type="GeneID" id="33564176"/>
<dbReference type="InterPro" id="IPR019775">
    <property type="entry name" value="WD40_repeat_CS"/>
</dbReference>
<keyword evidence="3" id="KW-0677">Repeat</keyword>
<comment type="caution">
    <text evidence="7">The sequence shown here is derived from an EMBL/GenBank/DDBJ whole genome shotgun (WGS) entry which is preliminary data.</text>
</comment>
<evidence type="ECO:0000256" key="2">
    <source>
        <dbReference type="ARBA" id="ARBA00022574"/>
    </source>
</evidence>
<sequence>MSDPFFAPVKKTGGRTGGGRGVKRTGESKVINPPPKVDTGKKNRANTSLAGKRKLRGDSSDEDTALKSGKKGRRAGAGAGVGSRKATAAAIEDNDEDDDQIGGGIDDMDLEFRHSDEDSEDDALANETAAQKRLRLAKNYIDTLQHIGEDDIGYDAADIDRDNIADRLKQDALEVQGRLHRQLADTFQFPLPHPETSIKICKGHNLSVTSLAATENGQFAYSGSKDGSIIKWDIKTGKKLWVFPGARKGVEDFKGHTDHVICLAVSPDNQFLASGGKDKKINIWSVKDDKWLHCFKQQHKDTVTSMSFRKGQNNQLYSVSSDRTVKLWNVDEMSYIETLFGHQDSITAVDSLVKEHCVSTGGRDRTIRLWKIVEETQLVFRGGGFIRPKRLTKDSTGSSHGDGVDEPAQQPKMVPTPGPNGGVIMKEKKDPSFLEGSMDCIAMIDEENFLTGGDSGTISLWNINRKKAVFSMPLAHGYHTSPLDYSSGGPQPSGGVETPYWITALASLRYSDMFISGSWDGTVRVWQIGKNMKNFSLISTIPMVGFVNDLQIYQPTLSKRTLIVAAVGQEHKMGRWLRIKEARNCLQAVELSIKSKESVKEGHDDNSDDEDEGDE</sequence>
<dbReference type="PROSITE" id="PS00678">
    <property type="entry name" value="WD_REPEATS_1"/>
    <property type="match status" value="1"/>
</dbReference>
<feature type="region of interest" description="Disordered" evidence="6">
    <location>
        <begin position="1"/>
        <end position="109"/>
    </location>
</feature>
<dbReference type="PROSITE" id="PS50082">
    <property type="entry name" value="WD_REPEATS_2"/>
    <property type="match status" value="5"/>
</dbReference>
<feature type="region of interest" description="Disordered" evidence="6">
    <location>
        <begin position="390"/>
        <end position="424"/>
    </location>
</feature>
<dbReference type="InterPro" id="IPR015943">
    <property type="entry name" value="WD40/YVTN_repeat-like_dom_sf"/>
</dbReference>
<dbReference type="EMBL" id="MCFF01000085">
    <property type="protein sequence ID" value="ORY95140.1"/>
    <property type="molecule type" value="Genomic_DNA"/>
</dbReference>
<keyword evidence="4" id="KW-0539">Nucleus</keyword>
<dbReference type="FunCoup" id="A0A1Y2G6Q5">
    <property type="interactions" value="653"/>
</dbReference>
<comment type="subcellular location">
    <subcellularLocation>
        <location evidence="1">Nucleus</location>
    </subcellularLocation>
</comment>
<keyword evidence="8" id="KW-1185">Reference proteome</keyword>
<evidence type="ECO:0000256" key="4">
    <source>
        <dbReference type="ARBA" id="ARBA00023242"/>
    </source>
</evidence>
<proteinExistence type="predicted"/>
<dbReference type="GO" id="GO:0034511">
    <property type="term" value="F:U3 snoRNA binding"/>
    <property type="evidence" value="ECO:0007669"/>
    <property type="project" value="InterPro"/>
</dbReference>
<evidence type="ECO:0000256" key="6">
    <source>
        <dbReference type="SAM" id="MobiDB-lite"/>
    </source>
</evidence>
<dbReference type="PRINTS" id="PR00320">
    <property type="entry name" value="GPROTEINBRPT"/>
</dbReference>
<dbReference type="PANTHER" id="PTHR19865:SF0">
    <property type="entry name" value="U3 SMALL NUCLEOLAR RNA-INTERACTING PROTEIN 2"/>
    <property type="match status" value="1"/>
</dbReference>
<dbReference type="Gene3D" id="2.130.10.10">
    <property type="entry name" value="YVTN repeat-like/Quinoprotein amine dehydrogenase"/>
    <property type="match status" value="2"/>
</dbReference>
<dbReference type="InParanoid" id="A0A1Y2G6Q5"/>
<feature type="repeat" description="WD" evidence="5">
    <location>
        <begin position="511"/>
        <end position="528"/>
    </location>
</feature>
<evidence type="ECO:0000256" key="3">
    <source>
        <dbReference type="ARBA" id="ARBA00022737"/>
    </source>
</evidence>
<feature type="region of interest" description="Disordered" evidence="6">
    <location>
        <begin position="596"/>
        <end position="615"/>
    </location>
</feature>
<dbReference type="InterPro" id="IPR036322">
    <property type="entry name" value="WD40_repeat_dom_sf"/>
</dbReference>
<feature type="compositionally biased region" description="Low complexity" evidence="6">
    <location>
        <begin position="82"/>
        <end position="91"/>
    </location>
</feature>
<gene>
    <name evidence="7" type="ORF">BCR41DRAFT_343463</name>
</gene>
<dbReference type="RefSeq" id="XP_021875347.1">
    <property type="nucleotide sequence ID" value="XM_022022332.1"/>
</dbReference>
<evidence type="ECO:0000313" key="7">
    <source>
        <dbReference type="EMBL" id="ORY95140.1"/>
    </source>
</evidence>
<dbReference type="SUPFAM" id="SSF50978">
    <property type="entry name" value="WD40 repeat-like"/>
    <property type="match status" value="1"/>
</dbReference>
<feature type="compositionally biased region" description="Acidic residues" evidence="6">
    <location>
        <begin position="606"/>
        <end position="615"/>
    </location>
</feature>
<dbReference type="InterPro" id="IPR001680">
    <property type="entry name" value="WD40_rpt"/>
</dbReference>
<dbReference type="SMART" id="SM00320">
    <property type="entry name" value="WD40"/>
    <property type="match status" value="6"/>
</dbReference>
<dbReference type="PROSITE" id="PS50294">
    <property type="entry name" value="WD_REPEATS_REGION"/>
    <property type="match status" value="4"/>
</dbReference>
<organism evidence="7 8">
    <name type="scientific">Lobosporangium transversale</name>
    <dbReference type="NCBI Taxonomy" id="64571"/>
    <lineage>
        <taxon>Eukaryota</taxon>
        <taxon>Fungi</taxon>
        <taxon>Fungi incertae sedis</taxon>
        <taxon>Mucoromycota</taxon>
        <taxon>Mortierellomycotina</taxon>
        <taxon>Mortierellomycetes</taxon>
        <taxon>Mortierellales</taxon>
        <taxon>Mortierellaceae</taxon>
        <taxon>Lobosporangium</taxon>
    </lineage>
</organism>
<dbReference type="Proteomes" id="UP000193648">
    <property type="component" value="Unassembled WGS sequence"/>
</dbReference>
<dbReference type="GO" id="GO:0032040">
    <property type="term" value="C:small-subunit processome"/>
    <property type="evidence" value="ECO:0007669"/>
    <property type="project" value="TreeGrafter"/>
</dbReference>
<dbReference type="Pfam" id="PF00400">
    <property type="entry name" value="WD40"/>
    <property type="match status" value="5"/>
</dbReference>
<keyword evidence="2 5" id="KW-0853">WD repeat</keyword>
<protein>
    <submittedName>
        <fullName evidence="7">WD40-repeat-containing domain protein</fullName>
    </submittedName>
</protein>
<feature type="repeat" description="WD" evidence="5">
    <location>
        <begin position="201"/>
        <end position="242"/>
    </location>
</feature>
<dbReference type="InterPro" id="IPR039241">
    <property type="entry name" value="Rrp9-like"/>
</dbReference>
<evidence type="ECO:0000313" key="8">
    <source>
        <dbReference type="Proteomes" id="UP000193648"/>
    </source>
</evidence>
<dbReference type="InterPro" id="IPR020472">
    <property type="entry name" value="WD40_PAC1"/>
</dbReference>